<accession>A0ABU5IGR7</accession>
<keyword evidence="2" id="KW-1185">Reference proteome</keyword>
<dbReference type="RefSeq" id="WP_322466425.1">
    <property type="nucleotide sequence ID" value="NZ_JAXOJX010000028.1"/>
</dbReference>
<dbReference type="Pfam" id="PF05742">
    <property type="entry name" value="TANGO2"/>
    <property type="match status" value="1"/>
</dbReference>
<proteinExistence type="predicted"/>
<organism evidence="1 2">
    <name type="scientific">Azohydromonas lata</name>
    <dbReference type="NCBI Taxonomy" id="45677"/>
    <lineage>
        <taxon>Bacteria</taxon>
        <taxon>Pseudomonadati</taxon>
        <taxon>Pseudomonadota</taxon>
        <taxon>Betaproteobacteria</taxon>
        <taxon>Burkholderiales</taxon>
        <taxon>Sphaerotilaceae</taxon>
        <taxon>Azohydromonas</taxon>
    </lineage>
</organism>
<dbReference type="EMBL" id="JAXOJX010000028">
    <property type="protein sequence ID" value="MDZ5458320.1"/>
    <property type="molecule type" value="Genomic_DNA"/>
</dbReference>
<dbReference type="PANTHER" id="PTHR17985:SF8">
    <property type="entry name" value="TRANSPORT AND GOLGI ORGANIZATION PROTEIN 2 HOMOLOG"/>
    <property type="match status" value="1"/>
</dbReference>
<name>A0ABU5IGR7_9BURK</name>
<comment type="caution">
    <text evidence="1">The sequence shown here is derived from an EMBL/GenBank/DDBJ whole genome shotgun (WGS) entry which is preliminary data.</text>
</comment>
<dbReference type="PANTHER" id="PTHR17985">
    <property type="entry name" value="SER/THR-RICH PROTEIN T10 IN DGCR REGION"/>
    <property type="match status" value="1"/>
</dbReference>
<evidence type="ECO:0000313" key="1">
    <source>
        <dbReference type="EMBL" id="MDZ5458320.1"/>
    </source>
</evidence>
<protein>
    <submittedName>
        <fullName evidence="1">NRDE family protein</fullName>
    </submittedName>
</protein>
<dbReference type="InterPro" id="IPR008551">
    <property type="entry name" value="TANGO2"/>
</dbReference>
<dbReference type="Proteomes" id="UP001293718">
    <property type="component" value="Unassembled WGS sequence"/>
</dbReference>
<sequence length="257" mass="28161">MCLVALAWDAHPRFDLVLAANRDEFLDRPAAALHRWADGTLAGRDLRAGGTWFGLNDAGRLALLTNVRRPSDMRADAPSRGEIVTQWLHGGSDGAAFCEALREAGHNPFNLLAADFIRGEFFWTGTDHPAPHALRPGLHALSNAALDTPWPKTVQLKRELALALERHGDTEALIVVLLAALGDRTRAPDAALPATGVPLEVERYLSSVFIDMPHYGTRCSTVLLRERATRRLTLVERTHGPQASEVRVELPCWPVAP</sequence>
<evidence type="ECO:0000313" key="2">
    <source>
        <dbReference type="Proteomes" id="UP001293718"/>
    </source>
</evidence>
<gene>
    <name evidence="1" type="ORF">SM757_17230</name>
</gene>
<reference evidence="1 2" key="1">
    <citation type="submission" date="2023-11" db="EMBL/GenBank/DDBJ databases">
        <title>Draft genome of Azohydromonas lata strain H1 (DSM1123), a polyhydroxyalkanoate producer.</title>
        <authorList>
            <person name="Traversa D."/>
            <person name="D'Addabbo P."/>
            <person name="Pazzani C."/>
            <person name="Manzari C."/>
            <person name="Chiara M."/>
            <person name="Scrascia M."/>
        </authorList>
    </citation>
    <scope>NUCLEOTIDE SEQUENCE [LARGE SCALE GENOMIC DNA]</scope>
    <source>
        <strain evidence="1 2">H1</strain>
    </source>
</reference>